<gene>
    <name evidence="4" type="ORF">EAG_12587</name>
</gene>
<dbReference type="InterPro" id="IPR029045">
    <property type="entry name" value="ClpP/crotonase-like_dom_sf"/>
</dbReference>
<dbReference type="InterPro" id="IPR051053">
    <property type="entry name" value="ECH/Chromodomain_protein"/>
</dbReference>
<reference evidence="4 5" key="1">
    <citation type="journal article" date="2010" name="Science">
        <title>Genomic comparison of the ants Camponotus floridanus and Harpegnathos saltator.</title>
        <authorList>
            <person name="Bonasio R."/>
            <person name="Zhang G."/>
            <person name="Ye C."/>
            <person name="Mutti N.S."/>
            <person name="Fang X."/>
            <person name="Qin N."/>
            <person name="Donahue G."/>
            <person name="Yang P."/>
            <person name="Li Q."/>
            <person name="Li C."/>
            <person name="Zhang P."/>
            <person name="Huang Z."/>
            <person name="Berger S.L."/>
            <person name="Reinberg D."/>
            <person name="Wang J."/>
            <person name="Liebig J."/>
        </authorList>
    </citation>
    <scope>NUCLEOTIDE SEQUENCE [LARGE SCALE GENOMIC DNA]</scope>
    <source>
        <strain evidence="5">C129</strain>
    </source>
</reference>
<dbReference type="Gene3D" id="3.90.226.10">
    <property type="entry name" value="2-enoyl-CoA Hydratase, Chain A, domain 1"/>
    <property type="match status" value="1"/>
</dbReference>
<dbReference type="Proteomes" id="UP000000311">
    <property type="component" value="Unassembled WGS sequence"/>
</dbReference>
<evidence type="ECO:0000313" key="5">
    <source>
        <dbReference type="Proteomes" id="UP000000311"/>
    </source>
</evidence>
<dbReference type="SUPFAM" id="SSF52096">
    <property type="entry name" value="ClpP/crotonase"/>
    <property type="match status" value="1"/>
</dbReference>
<dbReference type="OMA" id="FQAIMDF"/>
<evidence type="ECO:0000256" key="3">
    <source>
        <dbReference type="ARBA" id="ARBA00023235"/>
    </source>
</evidence>
<dbReference type="STRING" id="104421.E2AJB7"/>
<organism evidence="5">
    <name type="scientific">Camponotus floridanus</name>
    <name type="common">Florida carpenter ant</name>
    <dbReference type="NCBI Taxonomy" id="104421"/>
    <lineage>
        <taxon>Eukaryota</taxon>
        <taxon>Metazoa</taxon>
        <taxon>Ecdysozoa</taxon>
        <taxon>Arthropoda</taxon>
        <taxon>Hexapoda</taxon>
        <taxon>Insecta</taxon>
        <taxon>Pterygota</taxon>
        <taxon>Neoptera</taxon>
        <taxon>Endopterygota</taxon>
        <taxon>Hymenoptera</taxon>
        <taxon>Apocrita</taxon>
        <taxon>Aculeata</taxon>
        <taxon>Formicoidea</taxon>
        <taxon>Formicidae</taxon>
        <taxon>Formicinae</taxon>
        <taxon>Camponotus</taxon>
    </lineage>
</organism>
<keyword evidence="3 4" id="KW-0413">Isomerase</keyword>
<comment type="subcellular location">
    <subcellularLocation>
        <location evidence="1">Peroxisome</location>
    </subcellularLocation>
</comment>
<dbReference type="AlphaFoldDB" id="E2AJB7"/>
<sequence length="255" mass="28310">MAHTDSFILTTLNNGIQKVVLNKPAKKNAISIPMYKELTILLNESANNNKVLIFALTANGDFFSSGNDMSSMMNVTPTIEDAISTVKNFVDAVIMYPKLLIAVVNGPAIGIASTILGLFDLVYASDKAYFHTPFSSLGLVAEGCSTYTFPKLFGHSKAGDMLYLGYKMNAKEAKKYGLVSKIYNHDSLEGVWDDLNKISNLSSESILATKRLMSKWNREILLKVNAEELNELTKRFESPDLIERVVNFLSRKSKF</sequence>
<evidence type="ECO:0000256" key="2">
    <source>
        <dbReference type="ARBA" id="ARBA00023140"/>
    </source>
</evidence>
<dbReference type="Gene3D" id="1.10.12.10">
    <property type="entry name" value="Lyase 2-enoyl-coa Hydratase, Chain A, domain 2"/>
    <property type="match status" value="1"/>
</dbReference>
<keyword evidence="5" id="KW-1185">Reference proteome</keyword>
<dbReference type="GO" id="GO:0005777">
    <property type="term" value="C:peroxisome"/>
    <property type="evidence" value="ECO:0007669"/>
    <property type="project" value="UniProtKB-SubCell"/>
</dbReference>
<dbReference type="PANTHER" id="PTHR43684">
    <property type="match status" value="1"/>
</dbReference>
<dbReference type="InterPro" id="IPR014748">
    <property type="entry name" value="Enoyl-CoA_hydra_C"/>
</dbReference>
<dbReference type="CDD" id="cd06558">
    <property type="entry name" value="crotonase-like"/>
    <property type="match status" value="1"/>
</dbReference>
<proteinExistence type="predicted"/>
<dbReference type="FunCoup" id="E2AJB7">
    <property type="interactions" value="573"/>
</dbReference>
<dbReference type="OrthoDB" id="409763at2759"/>
<protein>
    <submittedName>
        <fullName evidence="4">Peroxisomal 3,2-trans-enoyl-CoA isomerase</fullName>
    </submittedName>
</protein>
<dbReference type="EMBL" id="GL439972">
    <property type="protein sequence ID" value="EFN66438.1"/>
    <property type="molecule type" value="Genomic_DNA"/>
</dbReference>
<dbReference type="PANTHER" id="PTHR43684:SF1">
    <property type="entry name" value="ENOYL-COA DELTA ISOMERASE 2"/>
    <property type="match status" value="1"/>
</dbReference>
<dbReference type="InterPro" id="IPR001753">
    <property type="entry name" value="Enoyl-CoA_hydra/iso"/>
</dbReference>
<dbReference type="Pfam" id="PF00378">
    <property type="entry name" value="ECH_1"/>
    <property type="match status" value="1"/>
</dbReference>
<evidence type="ECO:0000256" key="1">
    <source>
        <dbReference type="ARBA" id="ARBA00004275"/>
    </source>
</evidence>
<dbReference type="InParanoid" id="E2AJB7"/>
<name>E2AJB7_CAMFO</name>
<accession>E2AJB7</accession>
<dbReference type="GO" id="GO:0004165">
    <property type="term" value="F:delta(3)-delta(2)-enoyl-CoA isomerase activity"/>
    <property type="evidence" value="ECO:0007669"/>
    <property type="project" value="UniProtKB-ARBA"/>
</dbReference>
<evidence type="ECO:0000313" key="4">
    <source>
        <dbReference type="EMBL" id="EFN66438.1"/>
    </source>
</evidence>
<keyword evidence="2" id="KW-0576">Peroxisome</keyword>